<evidence type="ECO:0000313" key="4">
    <source>
        <dbReference type="Ensembl" id="ENSBTAP00000072430.2"/>
    </source>
</evidence>
<evidence type="ECO:0000259" key="3">
    <source>
        <dbReference type="PROSITE" id="PS51412"/>
    </source>
</evidence>
<dbReference type="InterPro" id="IPR020864">
    <property type="entry name" value="MACPF"/>
</dbReference>
<keyword evidence="5" id="KW-1185">Reference proteome</keyword>
<dbReference type="GO" id="GO:0002250">
    <property type="term" value="P:adaptive immune response"/>
    <property type="evidence" value="ECO:0007669"/>
    <property type="project" value="UniProtKB-KW"/>
</dbReference>
<reference evidence="4" key="1">
    <citation type="submission" date="2018-03" db="EMBL/GenBank/DDBJ databases">
        <title>ARS-UCD1.2.</title>
        <authorList>
            <person name="Rosen B.D."/>
            <person name="Bickhart D.M."/>
            <person name="Koren S."/>
            <person name="Schnabel R.D."/>
            <person name="Hall R."/>
            <person name="Zimin A."/>
            <person name="Dreischer C."/>
            <person name="Schultheiss S."/>
            <person name="Schroeder S.G."/>
            <person name="Elsik C.G."/>
            <person name="Couldrey C."/>
            <person name="Liu G.E."/>
            <person name="Van Tassell C.P."/>
            <person name="Phillippy A.M."/>
            <person name="Smith T.P.L."/>
            <person name="Medrano J.F."/>
        </authorList>
    </citation>
    <scope>NUCLEOTIDE SEQUENCE [LARGE SCALE GENOMIC DNA]</scope>
    <source>
        <strain evidence="4">Hereford</strain>
    </source>
</reference>
<feature type="domain" description="MACPF" evidence="3">
    <location>
        <begin position="27"/>
        <end position="342"/>
    </location>
</feature>
<dbReference type="GO" id="GO:0045087">
    <property type="term" value="P:innate immune response"/>
    <property type="evidence" value="ECO:0007669"/>
    <property type="project" value="UniProtKB-KW"/>
</dbReference>
<keyword evidence="2" id="KW-0472">Membrane</keyword>
<keyword evidence="2" id="KW-1133">Transmembrane helix</keyword>
<keyword evidence="2" id="KW-0812">Transmembrane</keyword>
<name>A0A3Q1MMN2_BOVIN</name>
<feature type="transmembrane region" description="Helical" evidence="2">
    <location>
        <begin position="620"/>
        <end position="645"/>
    </location>
</feature>
<dbReference type="GO" id="GO:0030670">
    <property type="term" value="C:phagocytic vesicle membrane"/>
    <property type="evidence" value="ECO:0007669"/>
    <property type="project" value="UniProtKB-SubCell"/>
</dbReference>
<dbReference type="AlphaFoldDB" id="A0A3Q1MMN2"/>
<evidence type="ECO:0000256" key="2">
    <source>
        <dbReference type="SAM" id="Phobius"/>
    </source>
</evidence>
<organism evidence="4 5">
    <name type="scientific">Bos taurus</name>
    <name type="common">Bovine</name>
    <dbReference type="NCBI Taxonomy" id="9913"/>
    <lineage>
        <taxon>Eukaryota</taxon>
        <taxon>Metazoa</taxon>
        <taxon>Chordata</taxon>
        <taxon>Craniata</taxon>
        <taxon>Vertebrata</taxon>
        <taxon>Euteleostomi</taxon>
        <taxon>Mammalia</taxon>
        <taxon>Eutheria</taxon>
        <taxon>Laurasiatheria</taxon>
        <taxon>Artiodactyla</taxon>
        <taxon>Ruminantia</taxon>
        <taxon>Pecora</taxon>
        <taxon>Bovidae</taxon>
        <taxon>Bovinae</taxon>
        <taxon>Bos</taxon>
    </lineage>
</organism>
<evidence type="ECO:0000313" key="5">
    <source>
        <dbReference type="Proteomes" id="UP000009136"/>
    </source>
</evidence>
<proteinExistence type="predicted"/>
<reference evidence="4" key="3">
    <citation type="submission" date="2025-09" db="UniProtKB">
        <authorList>
            <consortium name="Ensembl"/>
        </authorList>
    </citation>
    <scope>IDENTIFICATION</scope>
    <source>
        <strain evidence="4">Hereford</strain>
    </source>
</reference>
<dbReference type="PANTHER" id="PTHR31463:SF5">
    <property type="entry name" value="MACROPHAGE-EXPRESSED GENE 1 PROTEIN"/>
    <property type="match status" value="1"/>
</dbReference>
<reference evidence="4" key="2">
    <citation type="submission" date="2025-08" db="UniProtKB">
        <authorList>
            <consortium name="Ensembl"/>
        </authorList>
    </citation>
    <scope>IDENTIFICATION</scope>
    <source>
        <strain evidence="4">Hereford</strain>
    </source>
</reference>
<dbReference type="Pfam" id="PF01823">
    <property type="entry name" value="MACPF"/>
    <property type="match status" value="1"/>
</dbReference>
<dbReference type="Ensembl" id="ENSBTAT00000082131.2">
    <property type="protein sequence ID" value="ENSBTAP00000072430.2"/>
    <property type="gene ID" value="ENSBTAG00000045939.4"/>
</dbReference>
<protein>
    <recommendedName>
        <fullName evidence="3">MACPF domain-containing protein</fullName>
    </recommendedName>
</protein>
<dbReference type="SMART" id="SM00457">
    <property type="entry name" value="MACPF"/>
    <property type="match status" value="1"/>
</dbReference>
<evidence type="ECO:0000256" key="1">
    <source>
        <dbReference type="SAM" id="MobiDB-lite"/>
    </source>
</evidence>
<dbReference type="CDD" id="cd22579">
    <property type="entry name" value="MPEG1_P2"/>
    <property type="match status" value="1"/>
</dbReference>
<dbReference type="InterPro" id="IPR039707">
    <property type="entry name" value="MPEG1"/>
</dbReference>
<sequence>IRDRLAPLLGGLLGEAPGRGRRLGEGPERGCKQQLNVSVLGALPGAGWDNLRNLELGLVLGRAYSQCLTTEDGEYLIPDGMLAVPRRETVVQTRADLMDSWVNYTDAWAASVNAEFSFLSFLNGKFSAECQNVRRYSLQYQTITTRVQRRHSIYSVRVRGTPDFHPDFRQRLLTLSDHLENNQTREAEYLAEMLVFAYGTHVLTEVEVGATLVQEDQVSRELVGNEDKDRLNVTFAASVLFDRKVGVGDAVSWDKESQLVQAYQRGTVASKIHSRGGPPFYEGLTLQKWQEGVANRLVAIGRSGLPLPALLQPEALPELPAPAVRRVEAAVSRAIGRYYEVNMHPGCVKRGAPNFDPLANVDDGSCTDGQHANFSFGGVFQECEAITGPEGGRLCKPYTILNPLTGQTSCPANYTASLLSSEVKVWSERSYQCWPQCQSCWLIFTCCHRMCGNLEIQRVVRVNASWCAPSGATPTAAPGLLFGGLYSPGRPNPRTGAQACPSSFFPLTLLGDLKVCVSSDWELGVAHAVPFGGFFSCQVVFNLSVTMDHPMTCPAGYSQHPAYLSSGCQILYCLRAGVPLEPAARAWVKLQGSSRWRQADIHDPSVAAQLRDQGGSQPSAGAVVGACLGAVLGVVALALGVTWGFRRYQKRGYRRLPEGILAEEQTVYGTAETAESPAPSDCSENASNSV</sequence>
<dbReference type="PANTHER" id="PTHR31463">
    <property type="entry name" value="MACROPHAGE-EXPRESSED GENE 1 PROTEIN"/>
    <property type="match status" value="1"/>
</dbReference>
<dbReference type="VEuPathDB" id="HostDB:ENSBTAG00000045939"/>
<accession>A0A3Q1MMN2</accession>
<dbReference type="PROSITE" id="PS51412">
    <property type="entry name" value="MACPF_2"/>
    <property type="match status" value="1"/>
</dbReference>
<feature type="region of interest" description="Disordered" evidence="1">
    <location>
        <begin position="670"/>
        <end position="690"/>
    </location>
</feature>
<dbReference type="Bgee" id="ENSBTAG00000045939">
    <property type="expression patterns" value="Expressed in placenta and 23 other cell types or tissues"/>
</dbReference>
<dbReference type="GeneTree" id="ENSGT00390000008048"/>
<dbReference type="Proteomes" id="UP000009136">
    <property type="component" value="Chromosome 15"/>
</dbReference>